<protein>
    <submittedName>
        <fullName evidence="1">Uncharacterized protein</fullName>
    </submittedName>
</protein>
<keyword evidence="2" id="KW-1185">Reference proteome</keyword>
<proteinExistence type="predicted"/>
<gene>
    <name evidence="1" type="ORF">JP75_17095</name>
</gene>
<dbReference type="OrthoDB" id="8441877at2"/>
<dbReference type="EMBL" id="JQGC01000015">
    <property type="protein sequence ID" value="KFL30282.1"/>
    <property type="molecule type" value="Genomic_DNA"/>
</dbReference>
<organism evidence="1 2">
    <name type="scientific">Devosia riboflavina</name>
    <dbReference type="NCBI Taxonomy" id="46914"/>
    <lineage>
        <taxon>Bacteria</taxon>
        <taxon>Pseudomonadati</taxon>
        <taxon>Pseudomonadota</taxon>
        <taxon>Alphaproteobacteria</taxon>
        <taxon>Hyphomicrobiales</taxon>
        <taxon>Devosiaceae</taxon>
        <taxon>Devosia</taxon>
    </lineage>
</organism>
<reference evidence="1 2" key="1">
    <citation type="submission" date="2014-08" db="EMBL/GenBank/DDBJ databases">
        <authorList>
            <person name="Hassan Y.I."/>
            <person name="Lepp D."/>
            <person name="Zhou T."/>
        </authorList>
    </citation>
    <scope>NUCLEOTIDE SEQUENCE [LARGE SCALE GENOMIC DNA]</scope>
    <source>
        <strain evidence="1 2">IFO13584</strain>
    </source>
</reference>
<dbReference type="RefSeq" id="WP_035085030.1">
    <property type="nucleotide sequence ID" value="NZ_JQGC01000015.1"/>
</dbReference>
<evidence type="ECO:0000313" key="1">
    <source>
        <dbReference type="EMBL" id="KFL30282.1"/>
    </source>
</evidence>
<name>A0A087M079_9HYPH</name>
<sequence>MTKRDVVEQIYGNPLAEARYNQIEENLRKFATEDMRFNFNPNGTQLFSLMELRQSYARRSVDLLETIYLLLEADKIIPAAIAGRALLETIAMGSLFLHEMRCFVDEANQARLELRLLRFFAGFSNRDPKPIHVMDAIRHLAKIDAEYVAHLDKRYGIFTAMDKMTRKSDEGTEAKGFADALSMMRVYDELSEIAHPNGTGVQYLYPDPRNEDQKVERVRTHYKRLAVSATWQCKHLLEELEKTRDLPDRYRDRIGLPASEA</sequence>
<dbReference type="Proteomes" id="UP000028981">
    <property type="component" value="Unassembled WGS sequence"/>
</dbReference>
<dbReference type="AlphaFoldDB" id="A0A087M079"/>
<accession>A0A087M079</accession>
<evidence type="ECO:0000313" key="2">
    <source>
        <dbReference type="Proteomes" id="UP000028981"/>
    </source>
</evidence>
<comment type="caution">
    <text evidence="1">The sequence shown here is derived from an EMBL/GenBank/DDBJ whole genome shotgun (WGS) entry which is preliminary data.</text>
</comment>